<protein>
    <submittedName>
        <fullName evidence="2">Uncharacterized protein</fullName>
    </submittedName>
</protein>
<evidence type="ECO:0000313" key="2">
    <source>
        <dbReference type="EMBL" id="KMO41485.1"/>
    </source>
</evidence>
<dbReference type="EMBL" id="LABX01000006">
    <property type="protein sequence ID" value="KMO41485.1"/>
    <property type="molecule type" value="Genomic_DNA"/>
</dbReference>
<dbReference type="RefSeq" id="WP_048461919.1">
    <property type="nucleotide sequence ID" value="NZ_JBNTQU010000056.1"/>
</dbReference>
<proteinExistence type="predicted"/>
<dbReference type="AlphaFoldDB" id="A0A0J6T212"/>
<dbReference type="GO" id="GO:0015297">
    <property type="term" value="F:antiporter activity"/>
    <property type="evidence" value="ECO:0007669"/>
    <property type="project" value="InterPro"/>
</dbReference>
<dbReference type="PATRIC" id="fig|270351.6.peg.6450"/>
<dbReference type="GO" id="GO:0016020">
    <property type="term" value="C:membrane"/>
    <property type="evidence" value="ECO:0007669"/>
    <property type="project" value="InterPro"/>
</dbReference>
<keyword evidence="1" id="KW-1133">Transmembrane helix</keyword>
<dbReference type="Pfam" id="PF01554">
    <property type="entry name" value="MatE"/>
    <property type="match status" value="1"/>
</dbReference>
<feature type="transmembrane region" description="Helical" evidence="1">
    <location>
        <begin position="66"/>
        <end position="85"/>
    </location>
</feature>
<evidence type="ECO:0000313" key="3">
    <source>
        <dbReference type="Proteomes" id="UP000035929"/>
    </source>
</evidence>
<dbReference type="Proteomes" id="UP000035929">
    <property type="component" value="Unassembled WGS sequence"/>
</dbReference>
<accession>A0A0J6T212</accession>
<reference evidence="2 3" key="1">
    <citation type="submission" date="2015-03" db="EMBL/GenBank/DDBJ databases">
        <title>Genome sequencing of Methylobacterium aquaticum DSM16371 type strain.</title>
        <authorList>
            <person name="Chaudhry V."/>
            <person name="Patil P.B."/>
        </authorList>
    </citation>
    <scope>NUCLEOTIDE SEQUENCE [LARGE SCALE GENOMIC DNA]</scope>
    <source>
        <strain evidence="2 3">DSM 16371</strain>
    </source>
</reference>
<keyword evidence="1" id="KW-0812">Transmembrane</keyword>
<gene>
    <name evidence="2" type="ORF">VP06_00780</name>
</gene>
<name>A0A0J6T212_9HYPH</name>
<feature type="transmembrane region" description="Helical" evidence="1">
    <location>
        <begin position="22"/>
        <end position="45"/>
    </location>
</feature>
<dbReference type="GO" id="GO:0042910">
    <property type="term" value="F:xenobiotic transmembrane transporter activity"/>
    <property type="evidence" value="ECO:0007669"/>
    <property type="project" value="InterPro"/>
</dbReference>
<dbReference type="InterPro" id="IPR002528">
    <property type="entry name" value="MATE_fam"/>
</dbReference>
<keyword evidence="1" id="KW-0472">Membrane</keyword>
<evidence type="ECO:0000256" key="1">
    <source>
        <dbReference type="SAM" id="Phobius"/>
    </source>
</evidence>
<sequence length="112" mass="11421">MVVQTSIGLIETDLVAGLGTDALAGMALVFPVAMLVQMVSAGGIGGGIQPVVSRTLGPGRQAEAGLLAWHAVALALALGVAPAAGSKQTCVGRPTLRPLSFLFDRRFMPPNR</sequence>
<organism evidence="2 3">
    <name type="scientific">Methylobacterium aquaticum</name>
    <dbReference type="NCBI Taxonomy" id="270351"/>
    <lineage>
        <taxon>Bacteria</taxon>
        <taxon>Pseudomonadati</taxon>
        <taxon>Pseudomonadota</taxon>
        <taxon>Alphaproteobacteria</taxon>
        <taxon>Hyphomicrobiales</taxon>
        <taxon>Methylobacteriaceae</taxon>
        <taxon>Methylobacterium</taxon>
    </lineage>
</organism>
<comment type="caution">
    <text evidence="2">The sequence shown here is derived from an EMBL/GenBank/DDBJ whole genome shotgun (WGS) entry which is preliminary data.</text>
</comment>